<dbReference type="InterPro" id="IPR036412">
    <property type="entry name" value="HAD-like_sf"/>
</dbReference>
<dbReference type="Gene3D" id="3.40.50.1000">
    <property type="entry name" value="HAD superfamily/HAD-like"/>
    <property type="match status" value="1"/>
</dbReference>
<gene>
    <name evidence="2" type="ORF">ACFQBQ_09660</name>
</gene>
<organism evidence="2 3">
    <name type="scientific">Granulicella cerasi</name>
    <dbReference type="NCBI Taxonomy" id="741063"/>
    <lineage>
        <taxon>Bacteria</taxon>
        <taxon>Pseudomonadati</taxon>
        <taxon>Acidobacteriota</taxon>
        <taxon>Terriglobia</taxon>
        <taxon>Terriglobales</taxon>
        <taxon>Acidobacteriaceae</taxon>
        <taxon>Granulicella</taxon>
    </lineage>
</organism>
<dbReference type="InterPro" id="IPR010708">
    <property type="entry name" value="5'(3')-deoxyribonucleotidase"/>
</dbReference>
<evidence type="ECO:0000256" key="1">
    <source>
        <dbReference type="ARBA" id="ARBA00009589"/>
    </source>
</evidence>
<dbReference type="PANTHER" id="PTHR16504">
    <property type="entry name" value="5'(3')-DEOXYRIBONUCLEOTIDASE"/>
    <property type="match status" value="1"/>
</dbReference>
<accession>A0ABW1ZAC9</accession>
<dbReference type="Pfam" id="PF06941">
    <property type="entry name" value="NT5C"/>
    <property type="match status" value="1"/>
</dbReference>
<keyword evidence="3" id="KW-1185">Reference proteome</keyword>
<evidence type="ECO:0000313" key="3">
    <source>
        <dbReference type="Proteomes" id="UP001596391"/>
    </source>
</evidence>
<comment type="caution">
    <text evidence="2">The sequence shown here is derived from an EMBL/GenBank/DDBJ whole genome shotgun (WGS) entry which is preliminary data.</text>
</comment>
<dbReference type="InterPro" id="IPR023214">
    <property type="entry name" value="HAD_sf"/>
</dbReference>
<reference evidence="3" key="1">
    <citation type="journal article" date="2019" name="Int. J. Syst. Evol. Microbiol.">
        <title>The Global Catalogue of Microorganisms (GCM) 10K type strain sequencing project: providing services to taxonomists for standard genome sequencing and annotation.</title>
        <authorList>
            <consortium name="The Broad Institute Genomics Platform"/>
            <consortium name="The Broad Institute Genome Sequencing Center for Infectious Disease"/>
            <person name="Wu L."/>
            <person name="Ma J."/>
        </authorList>
    </citation>
    <scope>NUCLEOTIDE SEQUENCE [LARGE SCALE GENOMIC DNA]</scope>
    <source>
        <strain evidence="3">CGMCC 1.16026</strain>
    </source>
</reference>
<dbReference type="EMBL" id="JBHSWI010000001">
    <property type="protein sequence ID" value="MFC6645840.1"/>
    <property type="molecule type" value="Genomic_DNA"/>
</dbReference>
<dbReference type="RefSeq" id="WP_263369554.1">
    <property type="nucleotide sequence ID" value="NZ_JAGSYD010000001.1"/>
</dbReference>
<dbReference type="SFLD" id="SFLDG01146">
    <property type="entry name" value="C1.2.2"/>
    <property type="match status" value="1"/>
</dbReference>
<name>A0ABW1ZAC9_9BACT</name>
<protein>
    <submittedName>
        <fullName evidence="2">5'-3'-deoxyribonucleotidase</fullName>
    </submittedName>
</protein>
<dbReference type="PANTHER" id="PTHR16504:SF4">
    <property type="entry name" value="5'(3')-DEOXYRIBONUCLEOTIDASE"/>
    <property type="match status" value="1"/>
</dbReference>
<dbReference type="Gene3D" id="1.10.40.40">
    <property type="entry name" value="Deoxyribonucleotidase, domain 2"/>
    <property type="match status" value="1"/>
</dbReference>
<dbReference type="SFLD" id="SFLDG01126">
    <property type="entry name" value="C1.2:_Nucleotidase_Like"/>
    <property type="match status" value="1"/>
</dbReference>
<evidence type="ECO:0000313" key="2">
    <source>
        <dbReference type="EMBL" id="MFC6645840.1"/>
    </source>
</evidence>
<comment type="similarity">
    <text evidence="1">Belongs to the 5'(3')-deoxyribonucleotidase family.</text>
</comment>
<proteinExistence type="inferred from homology"/>
<dbReference type="SUPFAM" id="SSF56784">
    <property type="entry name" value="HAD-like"/>
    <property type="match status" value="1"/>
</dbReference>
<dbReference type="Proteomes" id="UP001596391">
    <property type="component" value="Unassembled WGS sequence"/>
</dbReference>
<dbReference type="SFLD" id="SFLDS00003">
    <property type="entry name" value="Haloacid_Dehalogenase"/>
    <property type="match status" value="1"/>
</dbReference>
<sequence>MSIRGDRKIICVDMDEVMADALAEHLLRYNQEFNENVTVKDLAGQWIWQYVPEERAAALERYMQSDDFFAVLGVMPDAQRVLERLQSQYDVFIATAAMEVPKSFNAKFEWLKQHFPFIPPSNIVFCGDKGILQGDYLIDDNPRQLRRFQGEGILFTSPANLNVEGFRRVNNWLDVEKMFLD</sequence>